<dbReference type="OrthoDB" id="4062651at2759"/>
<dbReference type="EMBL" id="JAAMPC010000015">
    <property type="protein sequence ID" value="KAG2259433.1"/>
    <property type="molecule type" value="Genomic_DNA"/>
</dbReference>
<keyword evidence="1" id="KW-0472">Membrane</keyword>
<dbReference type="Proteomes" id="UP000886595">
    <property type="component" value="Unassembled WGS sequence"/>
</dbReference>
<name>A0A8X7PYD8_BRACI</name>
<comment type="caution">
    <text evidence="2">The sequence shown here is derived from an EMBL/GenBank/DDBJ whole genome shotgun (WGS) entry which is preliminary data.</text>
</comment>
<reference evidence="2 3" key="1">
    <citation type="submission" date="2020-02" db="EMBL/GenBank/DDBJ databases">
        <authorList>
            <person name="Ma Q."/>
            <person name="Huang Y."/>
            <person name="Song X."/>
            <person name="Pei D."/>
        </authorList>
    </citation>
    <scope>NUCLEOTIDE SEQUENCE [LARGE SCALE GENOMIC DNA]</scope>
    <source>
        <strain evidence="2">Sxm20200214</strain>
        <tissue evidence="2">Leaf</tissue>
    </source>
</reference>
<keyword evidence="1" id="KW-0812">Transmembrane</keyword>
<organism evidence="2 3">
    <name type="scientific">Brassica carinata</name>
    <name type="common">Ethiopian mustard</name>
    <name type="synonym">Abyssinian cabbage</name>
    <dbReference type="NCBI Taxonomy" id="52824"/>
    <lineage>
        <taxon>Eukaryota</taxon>
        <taxon>Viridiplantae</taxon>
        <taxon>Streptophyta</taxon>
        <taxon>Embryophyta</taxon>
        <taxon>Tracheophyta</taxon>
        <taxon>Spermatophyta</taxon>
        <taxon>Magnoliopsida</taxon>
        <taxon>eudicotyledons</taxon>
        <taxon>Gunneridae</taxon>
        <taxon>Pentapetalae</taxon>
        <taxon>rosids</taxon>
        <taxon>malvids</taxon>
        <taxon>Brassicales</taxon>
        <taxon>Brassicaceae</taxon>
        <taxon>Brassiceae</taxon>
        <taxon>Brassica</taxon>
    </lineage>
</organism>
<feature type="transmembrane region" description="Helical" evidence="1">
    <location>
        <begin position="6"/>
        <end position="24"/>
    </location>
</feature>
<keyword evidence="3" id="KW-1185">Reference proteome</keyword>
<protein>
    <submittedName>
        <fullName evidence="2">Uncharacterized protein</fullName>
    </submittedName>
</protein>
<evidence type="ECO:0000256" key="1">
    <source>
        <dbReference type="SAM" id="Phobius"/>
    </source>
</evidence>
<dbReference type="AlphaFoldDB" id="A0A8X7PYD8"/>
<gene>
    <name evidence="2" type="ORF">Bca52824_078727</name>
</gene>
<keyword evidence="1" id="KW-1133">Transmembrane helix</keyword>
<evidence type="ECO:0000313" key="3">
    <source>
        <dbReference type="Proteomes" id="UP000886595"/>
    </source>
</evidence>
<proteinExistence type="predicted"/>
<accession>A0A8X7PYD8</accession>
<evidence type="ECO:0000313" key="2">
    <source>
        <dbReference type="EMBL" id="KAG2259433.1"/>
    </source>
</evidence>
<sequence>MIGVGTGLGTLFLVGGIWWLRKFIKKRRMTQRKRKFFKRNGGLLLQQQLNTERVTAAMKENKFFDIMDARIRDACKPDQVMAVAKQGDV</sequence>